<sequence length="231" mass="26649">MNMSTSTVNLMRRQPKQRRSQQRVRKILESAAAVFTEMGYEAANTHIIAARAQTSVGSLYQFFPDKLSLFHSLEAQHMAGLTATLTQLFEEANFQGSFAIFIDQMVETLAAYFQEPIPRLVYLQYFTSPELFRLFDQRFSERMVHQFAAFLQRWNPNLTQQKGLRLSRTVHQCYNTLLLDALQRDPAQRQLCYDELKALLSAYLQPHVQPQSVPLGDPSSRPLIYSCFVSQ</sequence>
<dbReference type="AlphaFoldDB" id="A0A8K1ZW96"/>
<evidence type="ECO:0000259" key="4">
    <source>
        <dbReference type="PROSITE" id="PS50977"/>
    </source>
</evidence>
<name>A0A8K1ZW96_9CYAN</name>
<dbReference type="RefSeq" id="WP_161824788.1">
    <property type="nucleotide sequence ID" value="NZ_WVIC01000011.1"/>
</dbReference>
<keyword evidence="6" id="KW-1185">Reference proteome</keyword>
<dbReference type="Pfam" id="PF17918">
    <property type="entry name" value="TetR_C_15"/>
    <property type="match status" value="1"/>
</dbReference>
<evidence type="ECO:0000256" key="1">
    <source>
        <dbReference type="ARBA" id="ARBA00023125"/>
    </source>
</evidence>
<dbReference type="SUPFAM" id="SSF46689">
    <property type="entry name" value="Homeodomain-like"/>
    <property type="match status" value="1"/>
</dbReference>
<feature type="region of interest" description="Disordered" evidence="3">
    <location>
        <begin position="1"/>
        <end position="21"/>
    </location>
</feature>
<evidence type="ECO:0000256" key="3">
    <source>
        <dbReference type="SAM" id="MobiDB-lite"/>
    </source>
</evidence>
<dbReference type="PROSITE" id="PS50977">
    <property type="entry name" value="HTH_TETR_2"/>
    <property type="match status" value="1"/>
</dbReference>
<proteinExistence type="predicted"/>
<gene>
    <name evidence="5" type="ORF">GS597_07270</name>
</gene>
<feature type="DNA-binding region" description="H-T-H motif" evidence="2">
    <location>
        <begin position="44"/>
        <end position="63"/>
    </location>
</feature>
<dbReference type="PANTHER" id="PTHR30055">
    <property type="entry name" value="HTH-TYPE TRANSCRIPTIONAL REGULATOR RUTR"/>
    <property type="match status" value="1"/>
</dbReference>
<dbReference type="InterPro" id="IPR001647">
    <property type="entry name" value="HTH_TetR"/>
</dbReference>
<dbReference type="Proteomes" id="UP000607397">
    <property type="component" value="Unassembled WGS sequence"/>
</dbReference>
<dbReference type="PRINTS" id="PR00455">
    <property type="entry name" value="HTHTETR"/>
</dbReference>
<dbReference type="InterPro" id="IPR050109">
    <property type="entry name" value="HTH-type_TetR-like_transc_reg"/>
</dbReference>
<dbReference type="PANTHER" id="PTHR30055:SF226">
    <property type="entry name" value="HTH-TYPE TRANSCRIPTIONAL REGULATOR PKSA"/>
    <property type="match status" value="1"/>
</dbReference>
<dbReference type="Gene3D" id="1.10.357.10">
    <property type="entry name" value="Tetracycline Repressor, domain 2"/>
    <property type="match status" value="1"/>
</dbReference>
<dbReference type="InterPro" id="IPR009057">
    <property type="entry name" value="Homeodomain-like_sf"/>
</dbReference>
<feature type="domain" description="HTH tetR-type" evidence="4">
    <location>
        <begin position="21"/>
        <end position="81"/>
    </location>
</feature>
<dbReference type="GO" id="GO:0003700">
    <property type="term" value="F:DNA-binding transcription factor activity"/>
    <property type="evidence" value="ECO:0007669"/>
    <property type="project" value="TreeGrafter"/>
</dbReference>
<keyword evidence="1 2" id="KW-0238">DNA-binding</keyword>
<dbReference type="InterPro" id="IPR041669">
    <property type="entry name" value="TetR_C_15"/>
</dbReference>
<dbReference type="EMBL" id="WVIC01000011">
    <property type="protein sequence ID" value="NCJ06314.1"/>
    <property type="molecule type" value="Genomic_DNA"/>
</dbReference>
<accession>A0A8K1ZW96</accession>
<comment type="caution">
    <text evidence="5">The sequence shown here is derived from an EMBL/GenBank/DDBJ whole genome shotgun (WGS) entry which is preliminary data.</text>
</comment>
<dbReference type="Pfam" id="PF00440">
    <property type="entry name" value="TetR_N"/>
    <property type="match status" value="1"/>
</dbReference>
<dbReference type="GO" id="GO:0000976">
    <property type="term" value="F:transcription cis-regulatory region binding"/>
    <property type="evidence" value="ECO:0007669"/>
    <property type="project" value="TreeGrafter"/>
</dbReference>
<evidence type="ECO:0000313" key="5">
    <source>
        <dbReference type="EMBL" id="NCJ06314.1"/>
    </source>
</evidence>
<protein>
    <submittedName>
        <fullName evidence="5">TetR family transcriptional regulator</fullName>
    </submittedName>
</protein>
<evidence type="ECO:0000256" key="2">
    <source>
        <dbReference type="PROSITE-ProRule" id="PRU00335"/>
    </source>
</evidence>
<reference evidence="5" key="1">
    <citation type="submission" date="2019-12" db="EMBL/GenBank/DDBJ databases">
        <title>High-Quality draft genome sequences of three cyanobacteria isolated from the limestone walls of the Old Cathedral of Coimbra.</title>
        <authorList>
            <person name="Tiago I."/>
            <person name="Soares F."/>
            <person name="Portugal A."/>
        </authorList>
    </citation>
    <scope>NUCLEOTIDE SEQUENCE [LARGE SCALE GENOMIC DNA]</scope>
    <source>
        <strain evidence="5">C</strain>
    </source>
</reference>
<organism evidence="5 6">
    <name type="scientific">Petrachloros mirabilis ULC683</name>
    <dbReference type="NCBI Taxonomy" id="2781853"/>
    <lineage>
        <taxon>Bacteria</taxon>
        <taxon>Bacillati</taxon>
        <taxon>Cyanobacteriota</taxon>
        <taxon>Cyanophyceae</taxon>
        <taxon>Synechococcales</taxon>
        <taxon>Petrachlorosaceae</taxon>
        <taxon>Petrachloros</taxon>
        <taxon>Petrachloros mirabilis</taxon>
    </lineage>
</organism>
<evidence type="ECO:0000313" key="6">
    <source>
        <dbReference type="Proteomes" id="UP000607397"/>
    </source>
</evidence>